<keyword evidence="1" id="KW-0175">Coiled coil</keyword>
<organism evidence="3 4">
    <name type="scientific">Galdieria sulphuraria</name>
    <name type="common">Red alga</name>
    <dbReference type="NCBI Taxonomy" id="130081"/>
    <lineage>
        <taxon>Eukaryota</taxon>
        <taxon>Rhodophyta</taxon>
        <taxon>Bangiophyceae</taxon>
        <taxon>Galdieriales</taxon>
        <taxon>Galdieriaceae</taxon>
        <taxon>Galdieria</taxon>
    </lineage>
</organism>
<evidence type="ECO:0000313" key="3">
    <source>
        <dbReference type="EMBL" id="EME27575.1"/>
    </source>
</evidence>
<keyword evidence="4" id="KW-1185">Reference proteome</keyword>
<dbReference type="RefSeq" id="XP_005704095.1">
    <property type="nucleotide sequence ID" value="XM_005704038.1"/>
</dbReference>
<keyword evidence="2" id="KW-0812">Transmembrane</keyword>
<evidence type="ECO:0000256" key="1">
    <source>
        <dbReference type="SAM" id="Coils"/>
    </source>
</evidence>
<sequence>MPRYIKGQKFFTTKLQRNKAYLPSQNIISKLLSSRDQHQMLMFLTLYWDCCKVHAGKNRSLQHTKCSKRNKRYLTSWNGYVLCCDFVEEKGRSTEKASNVSTSLLQTIGMEELREELRTSLENAIRKAKNKEEFELTEEECKILDDLEKQGVKELRDIFEVLKEQMSTLKNNEEQKQIVDEAAVRQERMLEVYDQQVKSLLQVMQQERKKLDQEKTHIEQLRKQYEEDLKRRETTRPNTIPKLLLFASGITFGFSSLYYVWIALRTDHSDNLQNAVWNALATVVAVLVYENQTKRK</sequence>
<evidence type="ECO:0000313" key="4">
    <source>
        <dbReference type="Proteomes" id="UP000030680"/>
    </source>
</evidence>
<dbReference type="EMBL" id="KB454530">
    <property type="protein sequence ID" value="EME27575.1"/>
    <property type="molecule type" value="Genomic_DNA"/>
</dbReference>
<accession>M2WUG6</accession>
<dbReference type="Gramene" id="EME27575">
    <property type="protein sequence ID" value="EME27575"/>
    <property type="gene ID" value="Gasu_48700"/>
</dbReference>
<proteinExistence type="predicted"/>
<dbReference type="GeneID" id="17086470"/>
<keyword evidence="2" id="KW-1133">Transmembrane helix</keyword>
<protein>
    <submittedName>
        <fullName evidence="3">Uncharacterized protein</fullName>
    </submittedName>
</protein>
<keyword evidence="2" id="KW-0472">Membrane</keyword>
<dbReference type="AlphaFoldDB" id="M2WUG6"/>
<evidence type="ECO:0000256" key="2">
    <source>
        <dbReference type="SAM" id="Phobius"/>
    </source>
</evidence>
<feature type="transmembrane region" description="Helical" evidence="2">
    <location>
        <begin position="272"/>
        <end position="289"/>
    </location>
</feature>
<feature type="coiled-coil region" evidence="1">
    <location>
        <begin position="110"/>
        <end position="231"/>
    </location>
</feature>
<name>M2WUG6_GALSU</name>
<dbReference type="OrthoDB" id="10377928at2759"/>
<gene>
    <name evidence="3" type="ORF">Gasu_48700</name>
</gene>
<dbReference type="Proteomes" id="UP000030680">
    <property type="component" value="Unassembled WGS sequence"/>
</dbReference>
<reference evidence="4" key="1">
    <citation type="journal article" date="2013" name="Science">
        <title>Gene transfer from bacteria and archaea facilitated evolution of an extremophilic eukaryote.</title>
        <authorList>
            <person name="Schonknecht G."/>
            <person name="Chen W.H."/>
            <person name="Ternes C.M."/>
            <person name="Barbier G.G."/>
            <person name="Shrestha R.P."/>
            <person name="Stanke M."/>
            <person name="Brautigam A."/>
            <person name="Baker B.J."/>
            <person name="Banfield J.F."/>
            <person name="Garavito R.M."/>
            <person name="Carr K."/>
            <person name="Wilkerson C."/>
            <person name="Rensing S.A."/>
            <person name="Gagneul D."/>
            <person name="Dickenson N.E."/>
            <person name="Oesterhelt C."/>
            <person name="Lercher M.J."/>
            <person name="Weber A.P."/>
        </authorList>
    </citation>
    <scope>NUCLEOTIDE SEQUENCE [LARGE SCALE GENOMIC DNA]</scope>
    <source>
        <strain evidence="4">074W</strain>
    </source>
</reference>
<dbReference type="KEGG" id="gsl:Gasu_48700"/>
<feature type="transmembrane region" description="Helical" evidence="2">
    <location>
        <begin position="240"/>
        <end position="260"/>
    </location>
</feature>